<evidence type="ECO:0000256" key="1">
    <source>
        <dbReference type="ARBA" id="ARBA00023015"/>
    </source>
</evidence>
<dbReference type="InterPro" id="IPR036388">
    <property type="entry name" value="WH-like_DNA-bd_sf"/>
</dbReference>
<dbReference type="Gene3D" id="1.20.120.530">
    <property type="entry name" value="GntR ligand-binding domain-like"/>
    <property type="match status" value="1"/>
</dbReference>
<keyword evidence="6" id="KW-1185">Reference proteome</keyword>
<dbReference type="Proteomes" id="UP000294739">
    <property type="component" value="Unassembled WGS sequence"/>
</dbReference>
<feature type="domain" description="HTH gntR-type" evidence="4">
    <location>
        <begin position="21"/>
        <end position="89"/>
    </location>
</feature>
<evidence type="ECO:0000256" key="2">
    <source>
        <dbReference type="ARBA" id="ARBA00023125"/>
    </source>
</evidence>
<dbReference type="AlphaFoldDB" id="A0A4V2Z0Y1"/>
<dbReference type="InterPro" id="IPR008920">
    <property type="entry name" value="TF_FadR/GntR_C"/>
</dbReference>
<dbReference type="Pfam" id="PF00392">
    <property type="entry name" value="GntR"/>
    <property type="match status" value="1"/>
</dbReference>
<evidence type="ECO:0000313" key="5">
    <source>
        <dbReference type="EMBL" id="TDE02848.1"/>
    </source>
</evidence>
<dbReference type="InterPro" id="IPR000524">
    <property type="entry name" value="Tscrpt_reg_HTH_GntR"/>
</dbReference>
<keyword evidence="1" id="KW-0805">Transcription regulation</keyword>
<dbReference type="SMART" id="SM00345">
    <property type="entry name" value="HTH_GNTR"/>
    <property type="match status" value="1"/>
</dbReference>
<dbReference type="Pfam" id="PF07729">
    <property type="entry name" value="FCD"/>
    <property type="match status" value="1"/>
</dbReference>
<dbReference type="CDD" id="cd07377">
    <property type="entry name" value="WHTH_GntR"/>
    <property type="match status" value="1"/>
</dbReference>
<reference evidence="5 6" key="1">
    <citation type="submission" date="2019-03" db="EMBL/GenBank/DDBJ databases">
        <title>Draft genome sequences of novel Actinobacteria.</title>
        <authorList>
            <person name="Sahin N."/>
            <person name="Ay H."/>
            <person name="Saygin H."/>
        </authorList>
    </citation>
    <scope>NUCLEOTIDE SEQUENCE [LARGE SCALE GENOMIC DNA]</scope>
    <source>
        <strain evidence="5 6">5K138</strain>
    </source>
</reference>
<dbReference type="SUPFAM" id="SSF48008">
    <property type="entry name" value="GntR ligand-binding domain-like"/>
    <property type="match status" value="1"/>
</dbReference>
<dbReference type="PROSITE" id="PS50949">
    <property type="entry name" value="HTH_GNTR"/>
    <property type="match status" value="1"/>
</dbReference>
<organism evidence="5 6">
    <name type="scientific">Jiangella asiatica</name>
    <dbReference type="NCBI Taxonomy" id="2530372"/>
    <lineage>
        <taxon>Bacteria</taxon>
        <taxon>Bacillati</taxon>
        <taxon>Actinomycetota</taxon>
        <taxon>Actinomycetes</taxon>
        <taxon>Jiangellales</taxon>
        <taxon>Jiangellaceae</taxon>
        <taxon>Jiangella</taxon>
    </lineage>
</organism>
<comment type="caution">
    <text evidence="5">The sequence shown here is derived from an EMBL/GenBank/DDBJ whole genome shotgun (WGS) entry which is preliminary data.</text>
</comment>
<dbReference type="Gene3D" id="1.10.10.10">
    <property type="entry name" value="Winged helix-like DNA-binding domain superfamily/Winged helix DNA-binding domain"/>
    <property type="match status" value="1"/>
</dbReference>
<protein>
    <submittedName>
        <fullName evidence="5">FadR family transcriptional regulator</fullName>
    </submittedName>
</protein>
<gene>
    <name evidence="5" type="ORF">E1269_21020</name>
</gene>
<dbReference type="PRINTS" id="PR00035">
    <property type="entry name" value="HTHGNTR"/>
</dbReference>
<dbReference type="InterPro" id="IPR036390">
    <property type="entry name" value="WH_DNA-bd_sf"/>
</dbReference>
<name>A0A4V2Z0Y1_9ACTN</name>
<keyword evidence="3" id="KW-0804">Transcription</keyword>
<evidence type="ECO:0000259" key="4">
    <source>
        <dbReference type="PROSITE" id="PS50949"/>
    </source>
</evidence>
<dbReference type="SUPFAM" id="SSF46785">
    <property type="entry name" value="Winged helix' DNA-binding domain"/>
    <property type="match status" value="1"/>
</dbReference>
<evidence type="ECO:0000256" key="3">
    <source>
        <dbReference type="ARBA" id="ARBA00023163"/>
    </source>
</evidence>
<dbReference type="PANTHER" id="PTHR43537:SF5">
    <property type="entry name" value="UXU OPERON TRANSCRIPTIONAL REGULATOR"/>
    <property type="match status" value="1"/>
</dbReference>
<keyword evidence="2" id="KW-0238">DNA-binding</keyword>
<dbReference type="SMART" id="SM00895">
    <property type="entry name" value="FCD"/>
    <property type="match status" value="1"/>
</dbReference>
<accession>A0A4V2Z0Y1</accession>
<dbReference type="InParanoid" id="A0A4V2Z0Y1"/>
<dbReference type="GO" id="GO:0003677">
    <property type="term" value="F:DNA binding"/>
    <property type="evidence" value="ECO:0007669"/>
    <property type="project" value="UniProtKB-KW"/>
</dbReference>
<dbReference type="PANTHER" id="PTHR43537">
    <property type="entry name" value="TRANSCRIPTIONAL REGULATOR, GNTR FAMILY"/>
    <property type="match status" value="1"/>
</dbReference>
<evidence type="ECO:0000313" key="6">
    <source>
        <dbReference type="Proteomes" id="UP000294739"/>
    </source>
</evidence>
<dbReference type="RefSeq" id="WP_131898303.1">
    <property type="nucleotide sequence ID" value="NZ_SMKZ01000034.1"/>
</dbReference>
<dbReference type="GO" id="GO:0003700">
    <property type="term" value="F:DNA-binding transcription factor activity"/>
    <property type="evidence" value="ECO:0007669"/>
    <property type="project" value="InterPro"/>
</dbReference>
<dbReference type="InterPro" id="IPR011711">
    <property type="entry name" value="GntR_C"/>
</dbReference>
<proteinExistence type="predicted"/>
<dbReference type="EMBL" id="SMKZ01000034">
    <property type="protein sequence ID" value="TDE02848.1"/>
    <property type="molecule type" value="Genomic_DNA"/>
</dbReference>
<dbReference type="OrthoDB" id="4164516at2"/>
<sequence length="263" mass="28423">MTATPERAGGSSEPERQSAYRPGYEIAAEHILSYIAGRQLRPGDRMPTERELSERLNVSRTVTREALKVLAALGRVTVRKGAGIYVAEPSGLAAQQSWNLFLPADPDQVGLLFAFRRAIEGETSRLAASRATPQQVLAVRDAANRTDEAAAVDDFATFRDADDDFHQAVAAASNNPFFESTVVAITQLRRQVVTIGMRGDKPGSLLVAAKEHAAVAELIAAGEADGAVAAMVEHIDTTLDHYRRLLQRWMRGLAADNDRSASA</sequence>